<accession>E8T7T3</accession>
<dbReference type="Proteomes" id="UP000007471">
    <property type="component" value="Chromosome"/>
</dbReference>
<reference evidence="2" key="1">
    <citation type="submission" date="2011-01" db="EMBL/GenBank/DDBJ databases">
        <title>Complete sequence of chromosome of Mesorhizobium ciceri bv. biserrulae WSM1271.</title>
        <authorList>
            <person name="Lucas S."/>
            <person name="Copeland A."/>
            <person name="Lapidus A."/>
            <person name="Cheng J.-F."/>
            <person name="Goodwin L."/>
            <person name="Pitluck S."/>
            <person name="Teshima H."/>
            <person name="Detter J.C."/>
            <person name="Han C."/>
            <person name="Tapia R."/>
            <person name="Land M."/>
            <person name="Hauser L."/>
            <person name="Kyrpides N."/>
            <person name="Ivanova N."/>
            <person name="Nandasena K."/>
            <person name="Reeve W.G."/>
            <person name="Howieson J.G."/>
            <person name="O'Hara G."/>
            <person name="Tiwari R.P."/>
            <person name="Woyke T."/>
        </authorList>
    </citation>
    <scope>NUCLEOTIDE SEQUENCE [LARGE SCALE GENOMIC DNA]</scope>
    <source>
        <strain evidence="2">HAMBI 2942 / LMG 23838 / WSM1271</strain>
    </source>
</reference>
<organism evidence="1 2">
    <name type="scientific">Mesorhizobium ciceri biovar biserrulae (strain HAMBI 2942 / LMG 23838 / WSM1271)</name>
    <dbReference type="NCBI Taxonomy" id="765698"/>
    <lineage>
        <taxon>Bacteria</taxon>
        <taxon>Pseudomonadati</taxon>
        <taxon>Pseudomonadota</taxon>
        <taxon>Alphaproteobacteria</taxon>
        <taxon>Hyphomicrobiales</taxon>
        <taxon>Phyllobacteriaceae</taxon>
        <taxon>Mesorhizobium</taxon>
    </lineage>
</organism>
<protein>
    <submittedName>
        <fullName evidence="1">Uncharacterized protein</fullName>
    </submittedName>
</protein>
<proteinExistence type="predicted"/>
<dbReference type="HOGENOM" id="CLU_2917279_0_0_5"/>
<name>E8T7T3_MESCW</name>
<evidence type="ECO:0000313" key="2">
    <source>
        <dbReference type="Proteomes" id="UP000007471"/>
    </source>
</evidence>
<dbReference type="KEGG" id="mci:Mesci_3817"/>
<dbReference type="PATRIC" id="fig|765698.3.peg.4317"/>
<sequence length="61" mass="6632">MTRAAAKAASADTGAEKHIKKLWNGGERLRAAEAFKAAEFDEDQADAILAEFPDLRDLISE</sequence>
<dbReference type="STRING" id="765698.Mesci_3817"/>
<dbReference type="EMBL" id="CP002447">
    <property type="protein sequence ID" value="ADV12934.1"/>
    <property type="molecule type" value="Genomic_DNA"/>
</dbReference>
<gene>
    <name evidence="1" type="ordered locus">Mesci_3817</name>
</gene>
<dbReference type="AlphaFoldDB" id="E8T7T3"/>
<dbReference type="RefSeq" id="WP_013531600.1">
    <property type="nucleotide sequence ID" value="NC_014923.1"/>
</dbReference>
<evidence type="ECO:0000313" key="1">
    <source>
        <dbReference type="EMBL" id="ADV12934.1"/>
    </source>
</evidence>